<dbReference type="GO" id="GO:0009252">
    <property type="term" value="P:peptidoglycan biosynthetic process"/>
    <property type="evidence" value="ECO:0007669"/>
    <property type="project" value="UniProtKB-UniRule"/>
</dbReference>
<dbReference type="PROSITE" id="PS00843">
    <property type="entry name" value="DALA_DALA_LIGASE_1"/>
    <property type="match status" value="1"/>
</dbReference>
<evidence type="ECO:0000256" key="9">
    <source>
        <dbReference type="ARBA" id="ARBA00022984"/>
    </source>
</evidence>
<dbReference type="PIRSF" id="PIRSF039102">
    <property type="entry name" value="Ddl/VanB"/>
    <property type="match status" value="1"/>
</dbReference>
<proteinExistence type="inferred from homology"/>
<dbReference type="GO" id="GO:0046872">
    <property type="term" value="F:metal ion binding"/>
    <property type="evidence" value="ECO:0007669"/>
    <property type="project" value="UniProtKB-KW"/>
</dbReference>
<keyword evidence="6 15" id="KW-0067">ATP-binding</keyword>
<evidence type="ECO:0000256" key="12">
    <source>
        <dbReference type="HAMAP-Rule" id="MF_00047"/>
    </source>
</evidence>
<dbReference type="GO" id="GO:0008716">
    <property type="term" value="F:D-alanine-D-alanine ligase activity"/>
    <property type="evidence" value="ECO:0007669"/>
    <property type="project" value="UniProtKB-UniRule"/>
</dbReference>
<dbReference type="NCBIfam" id="NF002528">
    <property type="entry name" value="PRK01966.1-4"/>
    <property type="match status" value="1"/>
</dbReference>
<dbReference type="InterPro" id="IPR016185">
    <property type="entry name" value="PreATP-grasp_dom_sf"/>
</dbReference>
<dbReference type="InterPro" id="IPR000291">
    <property type="entry name" value="D-Ala_lig_Van_CS"/>
</dbReference>
<dbReference type="SUPFAM" id="SSF56059">
    <property type="entry name" value="Glutathione synthetase ATP-binding domain-like"/>
    <property type="match status" value="1"/>
</dbReference>
<dbReference type="HAMAP" id="MF_00047">
    <property type="entry name" value="Dala_Dala_lig"/>
    <property type="match status" value="1"/>
</dbReference>
<keyword evidence="11 12" id="KW-0961">Cell wall biogenesis/degradation</keyword>
<keyword evidence="4 14" id="KW-0479">Metal-binding</keyword>
<evidence type="ECO:0000256" key="11">
    <source>
        <dbReference type="ARBA" id="ARBA00023316"/>
    </source>
</evidence>
<protein>
    <recommendedName>
        <fullName evidence="12">D-alanine--D-alanine ligase</fullName>
        <ecNumber evidence="12">6.3.2.4</ecNumber>
    </recommendedName>
    <alternativeName>
        <fullName evidence="12">D-Ala-D-Ala ligase</fullName>
    </alternativeName>
    <alternativeName>
        <fullName evidence="12">D-alanylalanine synthetase</fullName>
    </alternativeName>
</protein>
<comment type="similarity">
    <text evidence="2 12">Belongs to the D-alanine--D-alanine ligase family.</text>
</comment>
<keyword evidence="12" id="KW-0963">Cytoplasm</keyword>
<dbReference type="PANTHER" id="PTHR23132">
    <property type="entry name" value="D-ALANINE--D-ALANINE LIGASE"/>
    <property type="match status" value="1"/>
</dbReference>
<feature type="binding site" evidence="14">
    <location>
        <position position="374"/>
    </location>
    <ligand>
        <name>Mg(2+)</name>
        <dbReference type="ChEBI" id="CHEBI:18420"/>
        <label>1</label>
    </ligand>
</feature>
<evidence type="ECO:0000256" key="1">
    <source>
        <dbReference type="ARBA" id="ARBA00001936"/>
    </source>
</evidence>
<reference evidence="17 18" key="1">
    <citation type="submission" date="2017-09" db="EMBL/GenBank/DDBJ databases">
        <title>Bloom of a denitrifying methanotroph, Candidatus Methylomirabilis limnetica, in a deep stratified lake.</title>
        <authorList>
            <person name="Graf J.S."/>
            <person name="Marchant H.K."/>
            <person name="Tienken D."/>
            <person name="Hach P.F."/>
            <person name="Brand A."/>
            <person name="Schubert C.J."/>
            <person name="Kuypers M.M."/>
            <person name="Milucka J."/>
        </authorList>
    </citation>
    <scope>NUCLEOTIDE SEQUENCE [LARGE SCALE GENOMIC DNA]</scope>
    <source>
        <strain evidence="17 18">Zug</strain>
    </source>
</reference>
<dbReference type="Pfam" id="PF01820">
    <property type="entry name" value="Dala_Dala_lig_N"/>
    <property type="match status" value="1"/>
</dbReference>
<dbReference type="Pfam" id="PF07478">
    <property type="entry name" value="Dala_Dala_lig_C"/>
    <property type="match status" value="1"/>
</dbReference>
<dbReference type="OrthoDB" id="9813261at2"/>
<keyword evidence="18" id="KW-1185">Reference proteome</keyword>
<feature type="active site" evidence="13">
    <location>
        <position position="242"/>
    </location>
</feature>
<keyword evidence="3 12" id="KW-0436">Ligase</keyword>
<evidence type="ECO:0000259" key="16">
    <source>
        <dbReference type="PROSITE" id="PS50975"/>
    </source>
</evidence>
<evidence type="ECO:0000256" key="14">
    <source>
        <dbReference type="PIRSR" id="PIRSR039102-3"/>
    </source>
</evidence>
<keyword evidence="8 12" id="KW-0133">Cell shape</keyword>
<feature type="binding site" evidence="14">
    <location>
        <position position="376"/>
    </location>
    <ligand>
        <name>Mg(2+)</name>
        <dbReference type="ChEBI" id="CHEBI:18420"/>
        <label>2</label>
    </ligand>
</feature>
<comment type="function">
    <text evidence="12">Cell wall formation.</text>
</comment>
<keyword evidence="7 14" id="KW-0460">Magnesium</keyword>
<dbReference type="PROSITE" id="PS50975">
    <property type="entry name" value="ATP_GRASP"/>
    <property type="match status" value="1"/>
</dbReference>
<name>A0A2T4TZ81_9BACT</name>
<keyword evidence="5 15" id="KW-0547">Nucleotide-binding</keyword>
<comment type="cofactor">
    <cofactor evidence="14">
        <name>Mg(2+)</name>
        <dbReference type="ChEBI" id="CHEBI:18420"/>
    </cofactor>
    <cofactor evidence="14">
        <name>Mn(2+)</name>
        <dbReference type="ChEBI" id="CHEBI:29035"/>
    </cofactor>
    <text evidence="14">Binds 2 magnesium or manganese ions per subunit.</text>
</comment>
<feature type="binding site" evidence="14">
    <location>
        <position position="374"/>
    </location>
    <ligand>
        <name>Mg(2+)</name>
        <dbReference type="ChEBI" id="CHEBI:18420"/>
        <label>2</label>
    </ligand>
</feature>
<reference evidence="18" key="2">
    <citation type="journal article" date="2018" name="Environ. Microbiol.">
        <title>Bloom of a denitrifying methanotroph, 'Candidatus Methylomirabilis limnetica', in a deep stratified lake.</title>
        <authorList>
            <person name="Graf J.S."/>
            <person name="Mayr M.J."/>
            <person name="Marchant H.K."/>
            <person name="Tienken D."/>
            <person name="Hach P.F."/>
            <person name="Brand A."/>
            <person name="Schubert C.J."/>
            <person name="Kuypers M.M."/>
            <person name="Milucka J."/>
        </authorList>
    </citation>
    <scope>NUCLEOTIDE SEQUENCE [LARGE SCALE GENOMIC DNA]</scope>
    <source>
        <strain evidence="18">Zug</strain>
    </source>
</reference>
<dbReference type="InterPro" id="IPR011127">
    <property type="entry name" value="Dala_Dala_lig_N"/>
</dbReference>
<dbReference type="Gene3D" id="3.40.50.20">
    <property type="match status" value="1"/>
</dbReference>
<dbReference type="InterPro" id="IPR011761">
    <property type="entry name" value="ATP-grasp"/>
</dbReference>
<evidence type="ECO:0000256" key="3">
    <source>
        <dbReference type="ARBA" id="ARBA00022598"/>
    </source>
</evidence>
<organism evidence="17 18">
    <name type="scientific">Candidatus Methylomirabilis limnetica</name>
    <dbReference type="NCBI Taxonomy" id="2033718"/>
    <lineage>
        <taxon>Bacteria</taxon>
        <taxon>Candidatus Methylomirabilota</taxon>
        <taxon>Candidatus Methylomirabilia</taxon>
        <taxon>Candidatus Methylomirabilales</taxon>
        <taxon>Candidatus Methylomirabilaceae</taxon>
        <taxon>Candidatus Methylomirabilis</taxon>
    </lineage>
</organism>
<dbReference type="Proteomes" id="UP000241436">
    <property type="component" value="Unassembled WGS sequence"/>
</dbReference>
<feature type="binding site" evidence="14">
    <location>
        <position position="360"/>
    </location>
    <ligand>
        <name>Mg(2+)</name>
        <dbReference type="ChEBI" id="CHEBI:18420"/>
        <label>1</label>
    </ligand>
</feature>
<dbReference type="Gene3D" id="3.30.1490.20">
    <property type="entry name" value="ATP-grasp fold, A domain"/>
    <property type="match status" value="1"/>
</dbReference>
<comment type="pathway">
    <text evidence="12">Cell wall biogenesis; peptidoglycan biosynthesis.</text>
</comment>
<dbReference type="NCBIfam" id="TIGR01205">
    <property type="entry name" value="D_ala_D_alaTIGR"/>
    <property type="match status" value="1"/>
</dbReference>
<comment type="catalytic activity">
    <reaction evidence="12">
        <text>2 D-alanine + ATP = D-alanyl-D-alanine + ADP + phosphate + H(+)</text>
        <dbReference type="Rhea" id="RHEA:11224"/>
        <dbReference type="ChEBI" id="CHEBI:15378"/>
        <dbReference type="ChEBI" id="CHEBI:30616"/>
        <dbReference type="ChEBI" id="CHEBI:43474"/>
        <dbReference type="ChEBI" id="CHEBI:57416"/>
        <dbReference type="ChEBI" id="CHEBI:57822"/>
        <dbReference type="ChEBI" id="CHEBI:456216"/>
        <dbReference type="EC" id="6.3.2.4"/>
    </reaction>
</comment>
<accession>A0A2T4TZ81</accession>
<evidence type="ECO:0000256" key="6">
    <source>
        <dbReference type="ARBA" id="ARBA00022840"/>
    </source>
</evidence>
<dbReference type="RefSeq" id="WP_107561792.1">
    <property type="nucleotide sequence ID" value="NZ_NVQC01000016.1"/>
</dbReference>
<evidence type="ECO:0000256" key="10">
    <source>
        <dbReference type="ARBA" id="ARBA00023211"/>
    </source>
</evidence>
<dbReference type="InterPro" id="IPR011095">
    <property type="entry name" value="Dala_Dala_lig_C"/>
</dbReference>
<evidence type="ECO:0000313" key="17">
    <source>
        <dbReference type="EMBL" id="PTL36420.1"/>
    </source>
</evidence>
<keyword evidence="9 12" id="KW-0573">Peptidoglycan synthesis</keyword>
<dbReference type="EC" id="6.3.2.4" evidence="12"/>
<dbReference type="GO" id="GO:0071555">
    <property type="term" value="P:cell wall organization"/>
    <property type="evidence" value="ECO:0007669"/>
    <property type="project" value="UniProtKB-KW"/>
</dbReference>
<dbReference type="SUPFAM" id="SSF52440">
    <property type="entry name" value="PreATP-grasp domain"/>
    <property type="match status" value="1"/>
</dbReference>
<evidence type="ECO:0000256" key="4">
    <source>
        <dbReference type="ARBA" id="ARBA00022723"/>
    </source>
</evidence>
<dbReference type="InterPro" id="IPR013815">
    <property type="entry name" value="ATP_grasp_subdomain_1"/>
</dbReference>
<dbReference type="PANTHER" id="PTHR23132:SF25">
    <property type="entry name" value="D-ALANINE--D-ALANINE LIGASE A"/>
    <property type="match status" value="1"/>
</dbReference>
<dbReference type="InterPro" id="IPR005905">
    <property type="entry name" value="D_ala_D_ala"/>
</dbReference>
<sequence length="436" mass="47183">MSGAARRIGLIFGSRSVEREISIMTASKIYEVLLSLQDQFETLPIFITAEGTWLTGEAVRDLLTVDAEIRKLAERSVVAGTAERSKLDAEKLRLNRDRYIPLLDNLDRGQSATGVDPLFLAPDPSVGTLVPQQERKGWLRKQLHPTIDVAFPVIHGTHGEDGTIQGLCELADLPYVGAGVTASAIGMDKIISKLIFQGAGLPVVEGVGITRRELLEDEAAVAKGIERRLSYPVVVKPAVAGSSVGIGMAHNAGEALSLAKLAMRFSSRVLIERAVEQRIEVQCGVLGNHALTVSECEEIINSGEVVGYRDKYPEDTQPGSADLAPSIIPARIPKTLADEIRSMAAAAFKAIDSRGISRVDFLIDSAAMKPYVNEVNTMPGSLSFTLWEGSGVKPAELVIRLVELALEAHREKRSTHFKSTEGRALVDRRHLVTPGK</sequence>
<dbReference type="GO" id="GO:0008360">
    <property type="term" value="P:regulation of cell shape"/>
    <property type="evidence" value="ECO:0007669"/>
    <property type="project" value="UniProtKB-KW"/>
</dbReference>
<evidence type="ECO:0000256" key="13">
    <source>
        <dbReference type="PIRSR" id="PIRSR039102-1"/>
    </source>
</evidence>
<feature type="active site" evidence="13">
    <location>
        <position position="381"/>
    </location>
</feature>
<evidence type="ECO:0000313" key="18">
    <source>
        <dbReference type="Proteomes" id="UP000241436"/>
    </source>
</evidence>
<dbReference type="AlphaFoldDB" id="A0A2T4TZ81"/>
<comment type="caution">
    <text evidence="17">The sequence shown here is derived from an EMBL/GenBank/DDBJ whole genome shotgun (WGS) entry which is preliminary data.</text>
</comment>
<dbReference type="UniPathway" id="UPA00219"/>
<dbReference type="EMBL" id="NVQC01000016">
    <property type="protein sequence ID" value="PTL36420.1"/>
    <property type="molecule type" value="Genomic_DNA"/>
</dbReference>
<comment type="cofactor">
    <cofactor evidence="1">
        <name>Mn(2+)</name>
        <dbReference type="ChEBI" id="CHEBI:29035"/>
    </cofactor>
</comment>
<dbReference type="PROSITE" id="PS00844">
    <property type="entry name" value="DALA_DALA_LIGASE_2"/>
    <property type="match status" value="1"/>
</dbReference>
<dbReference type="GO" id="GO:0005829">
    <property type="term" value="C:cytosol"/>
    <property type="evidence" value="ECO:0007669"/>
    <property type="project" value="TreeGrafter"/>
</dbReference>
<dbReference type="GO" id="GO:0005524">
    <property type="term" value="F:ATP binding"/>
    <property type="evidence" value="ECO:0007669"/>
    <property type="project" value="UniProtKB-UniRule"/>
</dbReference>
<feature type="active site" evidence="13">
    <location>
        <position position="18"/>
    </location>
</feature>
<evidence type="ECO:0000256" key="5">
    <source>
        <dbReference type="ARBA" id="ARBA00022741"/>
    </source>
</evidence>
<evidence type="ECO:0000256" key="8">
    <source>
        <dbReference type="ARBA" id="ARBA00022960"/>
    </source>
</evidence>
<evidence type="ECO:0000256" key="7">
    <source>
        <dbReference type="ARBA" id="ARBA00022842"/>
    </source>
</evidence>
<evidence type="ECO:0000256" key="2">
    <source>
        <dbReference type="ARBA" id="ARBA00010871"/>
    </source>
</evidence>
<gene>
    <name evidence="12" type="primary">ddl</name>
    <name evidence="17" type="ORF">CLG94_05165</name>
</gene>
<evidence type="ECO:0000256" key="15">
    <source>
        <dbReference type="PROSITE-ProRule" id="PRU00409"/>
    </source>
</evidence>
<keyword evidence="10 14" id="KW-0464">Manganese</keyword>
<feature type="domain" description="ATP-grasp" evidence="16">
    <location>
        <begin position="193"/>
        <end position="403"/>
    </location>
</feature>
<comment type="subcellular location">
    <subcellularLocation>
        <location evidence="12">Cytoplasm</location>
    </subcellularLocation>
</comment>
<dbReference type="Gene3D" id="3.30.470.20">
    <property type="entry name" value="ATP-grasp fold, B domain"/>
    <property type="match status" value="1"/>
</dbReference>